<keyword evidence="1" id="KW-0812">Transmembrane</keyword>
<feature type="transmembrane region" description="Helical" evidence="1">
    <location>
        <begin position="1108"/>
        <end position="1129"/>
    </location>
</feature>
<comment type="caution">
    <text evidence="3">The sequence shown here is derived from an EMBL/GenBank/DDBJ whole genome shotgun (WGS) entry which is preliminary data.</text>
</comment>
<feature type="transmembrane region" description="Helical" evidence="1">
    <location>
        <begin position="1181"/>
        <end position="1205"/>
    </location>
</feature>
<dbReference type="CDD" id="cd20708">
    <property type="entry name" value="MIX_IV"/>
    <property type="match status" value="1"/>
</dbReference>
<feature type="domain" description="LysM" evidence="2">
    <location>
        <begin position="255"/>
        <end position="301"/>
    </location>
</feature>
<name>U3AUL5_9VIBR</name>
<dbReference type="InterPro" id="IPR036779">
    <property type="entry name" value="LysM_dom_sf"/>
</dbReference>
<gene>
    <name evidence="3" type="ORF">VAZ01S_056_00190</name>
</gene>
<dbReference type="RefSeq" id="WP_021710683.1">
    <property type="nucleotide sequence ID" value="NZ_BAOB01000229.1"/>
</dbReference>
<evidence type="ECO:0000313" key="4">
    <source>
        <dbReference type="Proteomes" id="UP000016567"/>
    </source>
</evidence>
<accession>U3AUL5</accession>
<evidence type="ECO:0000259" key="2">
    <source>
        <dbReference type="PROSITE" id="PS51782"/>
    </source>
</evidence>
<dbReference type="eggNOG" id="COG1388">
    <property type="taxonomic scope" value="Bacteria"/>
</dbReference>
<dbReference type="OrthoDB" id="6339631at2"/>
<dbReference type="CDD" id="cd00118">
    <property type="entry name" value="LysM"/>
    <property type="match status" value="1"/>
</dbReference>
<keyword evidence="1" id="KW-0472">Membrane</keyword>
<dbReference type="EMBL" id="BATL01000056">
    <property type="protein sequence ID" value="GAD76937.1"/>
    <property type="molecule type" value="Genomic_DNA"/>
</dbReference>
<dbReference type="Proteomes" id="UP000016567">
    <property type="component" value="Unassembled WGS sequence"/>
</dbReference>
<feature type="transmembrane region" description="Helical" evidence="1">
    <location>
        <begin position="1150"/>
        <end position="1169"/>
    </location>
</feature>
<proteinExistence type="predicted"/>
<reference evidence="3 4" key="1">
    <citation type="submission" date="2013-09" db="EMBL/GenBank/DDBJ databases">
        <title>Whole genome shotgun sequence of Vibrio azureus NBRC 104587.</title>
        <authorList>
            <person name="Isaki S."/>
            <person name="Hosoyama A."/>
            <person name="Numata M."/>
            <person name="Hashimoto M."/>
            <person name="Hosoyama Y."/>
            <person name="Tsuchikane K."/>
            <person name="Noguchi M."/>
            <person name="Hirakata S."/>
            <person name="Ichikawa N."/>
            <person name="Ohji S."/>
            <person name="Yamazoe A."/>
            <person name="Fujita N."/>
        </authorList>
    </citation>
    <scope>NUCLEOTIDE SEQUENCE [LARGE SCALE GENOMIC DNA]</scope>
    <source>
        <strain evidence="3 4">NBRC 104587</strain>
    </source>
</reference>
<dbReference type="PROSITE" id="PS51782">
    <property type="entry name" value="LYSM"/>
    <property type="match status" value="1"/>
</dbReference>
<dbReference type="Pfam" id="PF20249">
    <property type="entry name" value="VasX_N"/>
    <property type="match status" value="1"/>
</dbReference>
<dbReference type="CDD" id="cd20709">
    <property type="entry name" value="MIX_V"/>
    <property type="match status" value="1"/>
</dbReference>
<evidence type="ECO:0000313" key="3">
    <source>
        <dbReference type="EMBL" id="GAD76937.1"/>
    </source>
</evidence>
<dbReference type="InterPro" id="IPR046864">
    <property type="entry name" value="VasX_N"/>
</dbReference>
<dbReference type="Pfam" id="PF01476">
    <property type="entry name" value="LysM"/>
    <property type="match status" value="1"/>
</dbReference>
<dbReference type="InterPro" id="IPR018392">
    <property type="entry name" value="LysM"/>
</dbReference>
<evidence type="ECO:0000256" key="1">
    <source>
        <dbReference type="SAM" id="Phobius"/>
    </source>
</evidence>
<sequence>MDFRKHRPKTSAAYQCVRDEKPIEKVEKVFQEAKKEPAFAYGIEFACDHSLFKQHVWTSLAVKLAKTGAEDQISMWNSVAAGKHTHYIAKVAEQEEKTLNIGWNNQSATPFDLDPVTPQAKDNLNITEAFIPVRPAIQMGTILGLPTEGYLYHFLDGKLLTEYRCKGEKNHRFVVTRSQEGAMNPEPIDEQTFEFILALWKRGEQVVTDQYLFYSLEPLDDDAIKGVDEGFLNEHGIKLDMDKLLPLTEGPGVRKCHIIEKGDTLIGVAKKHGLTLEELIDLNPHWKGNERALEINARLYLEEVSDYNHGDDVGYPSTSALIGKGLFSIGRECTKRPFPVVRITTSPMATYSALAPVRYAIDIIDKEKSNPDQSVGCNPPKEDTLFPGGIFRSEHTPYTLRQLRNGWVYIVSQDLESSKWSVEEYQALSGEFYRFIGETEQERLEAEAEKPKSHLLYLSDRPCFIGFASQRWTQLVQDLYTGESEESDTARTDWLRDVNGKEHLSDINTIEDNTADVGEEDIDIFEETCAAPSISKDLKSHLLSPLKLRNQADYQYQVPTLTQHNMIALDDPIGDMVDLYMRLSRYVAPTVKDKQTQRKLNIASTVRSLVRVPLDSKITADLSIEEQIQLESDVDYVLGTMNHLEASQKLLDGAHGRKDAFILAQSSKGSAENKLKNPEILNRLSNKGLSLKDVEALLPDYQKRLRAHGNIDWLAMDEFYAKHSKLQNECIAGIQHHAPILLDAFYTLGNDPRRFGYDISSPVHLTTLHELMDSILNDVYLSEELSESVKDKVDELSSNCYNLIGLTPYFYNVSLYASVNDLSNKPDFRKQVGEVYDNGRLPFSAFIAAFDDIIGFDSNSKLFQYTKSALVPIENTLNKIKGALTSAGDQMLTSMSSVTFRVASRNMGSKIPAVRESSTAAILFIQNNIYDLDIKQNKYFRAHHRELKAKIDEINKLKKALKGLKKGSKAYNVKSNLLKNTEKNLRGMELNITDKDKPPMDGFLQARNKISNKLNTLGRWDTVVSVLNLVNTLNQVEALQYMHGNASEADIADQQLTVAYSAAWFINAVAGTARSMMLSKVLGKNDLLENSLRALANKSSSLQLAKSYITASLLAGTAGIIAIGLEGWQTYLQHANSTDSTERILLKAKGIGLAAQGVGWAGLLIQVFRTRFLGLAVGSVLNGWILAFNFWGALLYLAATVFLILTKKLPLEAWLADCVWGIDPDTSLTPQQEFKNLIAILHAPKIENMSLYQTSEGVYHHILITIPNSQPGEKIWLGLSQGFSSRKGDWLTKQKLEGGLSGTLVEKLQQKIKQKIQAQHNEIKSLKNADEIESMQQELTALQKRSQEIVGGEKGLTFEEWSQEDGSIVIRLTPPKPLRIFSETRYREHIEHLEQLNIYIKREDTDPYDDAKNNKLYNTYIQRIIANANQQEARVMAQEEASKLPDIQFIELQVPNNE</sequence>
<keyword evidence="1" id="KW-1133">Transmembrane helix</keyword>
<dbReference type="STRING" id="1219077.VAZ01S_056_00190"/>
<dbReference type="Gene3D" id="3.10.350.10">
    <property type="entry name" value="LysM domain"/>
    <property type="match status" value="1"/>
</dbReference>
<protein>
    <recommendedName>
        <fullName evidence="2">LysM domain-containing protein</fullName>
    </recommendedName>
</protein>
<dbReference type="SUPFAM" id="SSF54106">
    <property type="entry name" value="LysM domain"/>
    <property type="match status" value="1"/>
</dbReference>
<keyword evidence="4" id="KW-1185">Reference proteome</keyword>
<organism evidence="3 4">
    <name type="scientific">Vibrio azureus NBRC 104587</name>
    <dbReference type="NCBI Taxonomy" id="1219077"/>
    <lineage>
        <taxon>Bacteria</taxon>
        <taxon>Pseudomonadati</taxon>
        <taxon>Pseudomonadota</taxon>
        <taxon>Gammaproteobacteria</taxon>
        <taxon>Vibrionales</taxon>
        <taxon>Vibrionaceae</taxon>
        <taxon>Vibrio</taxon>
    </lineage>
</organism>